<comment type="similarity">
    <text evidence="1">Belongs to the N-acetylmuramoyl-L-alanine amidase 2 family.</text>
</comment>
<dbReference type="GO" id="GO:0045087">
    <property type="term" value="P:innate immune response"/>
    <property type="evidence" value="ECO:0007669"/>
    <property type="project" value="UniProtKB-KW"/>
</dbReference>
<dbReference type="InterPro" id="IPR036505">
    <property type="entry name" value="Amidase/PGRP_sf"/>
</dbReference>
<protein>
    <submittedName>
        <fullName evidence="6">GH16217</fullName>
    </submittedName>
</protein>
<evidence type="ECO:0000313" key="6">
    <source>
        <dbReference type="EMBL" id="EDV96381.1"/>
    </source>
</evidence>
<evidence type="ECO:0000256" key="2">
    <source>
        <dbReference type="ARBA" id="ARBA00022588"/>
    </source>
</evidence>
<feature type="domain" description="Peptidoglycan recognition protein family" evidence="5">
    <location>
        <begin position="120"/>
        <end position="256"/>
    </location>
</feature>
<dbReference type="PANTHER" id="PTHR11022">
    <property type="entry name" value="PEPTIDOGLYCAN RECOGNITION PROTEIN"/>
    <property type="match status" value="1"/>
</dbReference>
<dbReference type="InParanoid" id="B4IXE4"/>
<dbReference type="Proteomes" id="UP000001070">
    <property type="component" value="Unassembled WGS sequence"/>
</dbReference>
<dbReference type="InterPro" id="IPR015510">
    <property type="entry name" value="PGRP"/>
</dbReference>
<dbReference type="SUPFAM" id="SSF55846">
    <property type="entry name" value="N-acetylmuramoyl-L-alanine amidase-like"/>
    <property type="match status" value="1"/>
</dbReference>
<dbReference type="STRING" id="7222.B4IXE4"/>
<dbReference type="InterPro" id="IPR002502">
    <property type="entry name" value="Amidase_domain"/>
</dbReference>
<dbReference type="CDD" id="cd06583">
    <property type="entry name" value="PGRP"/>
    <property type="match status" value="1"/>
</dbReference>
<dbReference type="eggNOG" id="ENOG502TBSX">
    <property type="taxonomic scope" value="Eukaryota"/>
</dbReference>
<evidence type="ECO:0000313" key="7">
    <source>
        <dbReference type="Proteomes" id="UP000001070"/>
    </source>
</evidence>
<keyword evidence="4" id="KW-1133">Transmembrane helix</keyword>
<evidence type="ECO:0000259" key="5">
    <source>
        <dbReference type="SMART" id="SM00701"/>
    </source>
</evidence>
<dbReference type="PANTHER" id="PTHR11022:SF73">
    <property type="entry name" value="PEPTIDOGLYCAN-RECOGNITION PROTEIN LD"/>
    <property type="match status" value="1"/>
</dbReference>
<dbReference type="EMBL" id="CH916366">
    <property type="protein sequence ID" value="EDV96381.1"/>
    <property type="molecule type" value="Genomic_DNA"/>
</dbReference>
<dbReference type="HOGENOM" id="CLU_075160_0_0_1"/>
<dbReference type="AlphaFoldDB" id="B4IXE4"/>
<dbReference type="PhylomeDB" id="B4IXE4"/>
<organism evidence="7">
    <name type="scientific">Drosophila grimshawi</name>
    <name type="common">Hawaiian fruit fly</name>
    <name type="synonym">Idiomyia grimshawi</name>
    <dbReference type="NCBI Taxonomy" id="7222"/>
    <lineage>
        <taxon>Eukaryota</taxon>
        <taxon>Metazoa</taxon>
        <taxon>Ecdysozoa</taxon>
        <taxon>Arthropoda</taxon>
        <taxon>Hexapoda</taxon>
        <taxon>Insecta</taxon>
        <taxon>Pterygota</taxon>
        <taxon>Neoptera</taxon>
        <taxon>Endopterygota</taxon>
        <taxon>Diptera</taxon>
        <taxon>Brachycera</taxon>
        <taxon>Muscomorpha</taxon>
        <taxon>Ephydroidea</taxon>
        <taxon>Drosophilidae</taxon>
        <taxon>Drosophila</taxon>
        <taxon>Hawaiian Drosophila</taxon>
    </lineage>
</organism>
<gene>
    <name evidence="6" type="primary">Dgri\GH16217</name>
    <name evidence="6" type="ORF">Dgri_GH16217</name>
</gene>
<feature type="transmembrane region" description="Helical" evidence="4">
    <location>
        <begin position="88"/>
        <end position="107"/>
    </location>
</feature>
<keyword evidence="3" id="KW-0391">Immunity</keyword>
<keyword evidence="4" id="KW-0812">Transmembrane</keyword>
<keyword evidence="4" id="KW-0472">Membrane</keyword>
<proteinExistence type="inferred from homology"/>
<dbReference type="OMA" id="CETYEAR"/>
<dbReference type="GO" id="GO:0009253">
    <property type="term" value="P:peptidoglycan catabolic process"/>
    <property type="evidence" value="ECO:0007669"/>
    <property type="project" value="InterPro"/>
</dbReference>
<dbReference type="OrthoDB" id="7939567at2759"/>
<dbReference type="Gene3D" id="3.40.80.10">
    <property type="entry name" value="Peptidoglycan recognition protein-like"/>
    <property type="match status" value="1"/>
</dbReference>
<sequence length="282" mass="31937">MRIESGSLSLSLSRLFEFNQLCAMQITKAPTRAPFGGDLVTATSSCVGHHSTVISMEPNERTPLLATGTVRPASLPAIYTKECLNWRIIGLLLMFIAGLVLSIYLLWRQTYEMLDNGYKLNLMRHDIWSRAQLADQALLEAEKVVNVFITHTASEECNENCADLLHNMQRKYLGELPFNFLMAGDCETYEARGWQYASSYGTLPSASSLVLAFVGDFSLRIPSTCQLQMARALLWESQRRLKLQPHYQLYVVRNVSRSEGDADALHRHLQNWPLYAGQRKVM</sequence>
<reference evidence="6 7" key="1">
    <citation type="journal article" date="2007" name="Nature">
        <title>Evolution of genes and genomes on the Drosophila phylogeny.</title>
        <authorList>
            <consortium name="Drosophila 12 Genomes Consortium"/>
            <person name="Clark A.G."/>
            <person name="Eisen M.B."/>
            <person name="Smith D.R."/>
            <person name="Bergman C.M."/>
            <person name="Oliver B."/>
            <person name="Markow T.A."/>
            <person name="Kaufman T.C."/>
            <person name="Kellis M."/>
            <person name="Gelbart W."/>
            <person name="Iyer V.N."/>
            <person name="Pollard D.A."/>
            <person name="Sackton T.B."/>
            <person name="Larracuente A.M."/>
            <person name="Singh N.D."/>
            <person name="Abad J.P."/>
            <person name="Abt D.N."/>
            <person name="Adryan B."/>
            <person name="Aguade M."/>
            <person name="Akashi H."/>
            <person name="Anderson W.W."/>
            <person name="Aquadro C.F."/>
            <person name="Ardell D.H."/>
            <person name="Arguello R."/>
            <person name="Artieri C.G."/>
            <person name="Barbash D.A."/>
            <person name="Barker D."/>
            <person name="Barsanti P."/>
            <person name="Batterham P."/>
            <person name="Batzoglou S."/>
            <person name="Begun D."/>
            <person name="Bhutkar A."/>
            <person name="Blanco E."/>
            <person name="Bosak S.A."/>
            <person name="Bradley R.K."/>
            <person name="Brand A.D."/>
            <person name="Brent M.R."/>
            <person name="Brooks A.N."/>
            <person name="Brown R.H."/>
            <person name="Butlin R.K."/>
            <person name="Caggese C."/>
            <person name="Calvi B.R."/>
            <person name="Bernardo de Carvalho A."/>
            <person name="Caspi A."/>
            <person name="Castrezana S."/>
            <person name="Celniker S.E."/>
            <person name="Chang J.L."/>
            <person name="Chapple C."/>
            <person name="Chatterji S."/>
            <person name="Chinwalla A."/>
            <person name="Civetta A."/>
            <person name="Clifton S.W."/>
            <person name="Comeron J.M."/>
            <person name="Costello J.C."/>
            <person name="Coyne J.A."/>
            <person name="Daub J."/>
            <person name="David R.G."/>
            <person name="Delcher A.L."/>
            <person name="Delehaunty K."/>
            <person name="Do C.B."/>
            <person name="Ebling H."/>
            <person name="Edwards K."/>
            <person name="Eickbush T."/>
            <person name="Evans J.D."/>
            <person name="Filipski A."/>
            <person name="Findeiss S."/>
            <person name="Freyhult E."/>
            <person name="Fulton L."/>
            <person name="Fulton R."/>
            <person name="Garcia A.C."/>
            <person name="Gardiner A."/>
            <person name="Garfield D.A."/>
            <person name="Garvin B.E."/>
            <person name="Gibson G."/>
            <person name="Gilbert D."/>
            <person name="Gnerre S."/>
            <person name="Godfrey J."/>
            <person name="Good R."/>
            <person name="Gotea V."/>
            <person name="Gravely B."/>
            <person name="Greenberg A.J."/>
            <person name="Griffiths-Jones S."/>
            <person name="Gross S."/>
            <person name="Guigo R."/>
            <person name="Gustafson E.A."/>
            <person name="Haerty W."/>
            <person name="Hahn M.W."/>
            <person name="Halligan D.L."/>
            <person name="Halpern A.L."/>
            <person name="Halter G.M."/>
            <person name="Han M.V."/>
            <person name="Heger A."/>
            <person name="Hillier L."/>
            <person name="Hinrichs A.S."/>
            <person name="Holmes I."/>
            <person name="Hoskins R.A."/>
            <person name="Hubisz M.J."/>
            <person name="Hultmark D."/>
            <person name="Huntley M.A."/>
            <person name="Jaffe D.B."/>
            <person name="Jagadeeshan S."/>
            <person name="Jeck W.R."/>
            <person name="Johnson J."/>
            <person name="Jones C.D."/>
            <person name="Jordan W.C."/>
            <person name="Karpen G.H."/>
            <person name="Kataoka E."/>
            <person name="Keightley P.D."/>
            <person name="Kheradpour P."/>
            <person name="Kirkness E.F."/>
            <person name="Koerich L.B."/>
            <person name="Kristiansen K."/>
            <person name="Kudrna D."/>
            <person name="Kulathinal R.J."/>
            <person name="Kumar S."/>
            <person name="Kwok R."/>
            <person name="Lander E."/>
            <person name="Langley C.H."/>
            <person name="Lapoint R."/>
            <person name="Lazzaro B.P."/>
            <person name="Lee S.J."/>
            <person name="Levesque L."/>
            <person name="Li R."/>
            <person name="Lin C.F."/>
            <person name="Lin M.F."/>
            <person name="Lindblad-Toh K."/>
            <person name="Llopart A."/>
            <person name="Long M."/>
            <person name="Low L."/>
            <person name="Lozovsky E."/>
            <person name="Lu J."/>
            <person name="Luo M."/>
            <person name="Machado C.A."/>
            <person name="Makalowski W."/>
            <person name="Marzo M."/>
            <person name="Matsuda M."/>
            <person name="Matzkin L."/>
            <person name="McAllister B."/>
            <person name="McBride C.S."/>
            <person name="McKernan B."/>
            <person name="McKernan K."/>
            <person name="Mendez-Lago M."/>
            <person name="Minx P."/>
            <person name="Mollenhauer M.U."/>
            <person name="Montooth K."/>
            <person name="Mount S.M."/>
            <person name="Mu X."/>
            <person name="Myers E."/>
            <person name="Negre B."/>
            <person name="Newfeld S."/>
            <person name="Nielsen R."/>
            <person name="Noor M.A."/>
            <person name="O'Grady P."/>
            <person name="Pachter L."/>
            <person name="Papaceit M."/>
            <person name="Parisi M.J."/>
            <person name="Parisi M."/>
            <person name="Parts L."/>
            <person name="Pedersen J.S."/>
            <person name="Pesole G."/>
            <person name="Phillippy A.M."/>
            <person name="Ponting C.P."/>
            <person name="Pop M."/>
            <person name="Porcelli D."/>
            <person name="Powell J.R."/>
            <person name="Prohaska S."/>
            <person name="Pruitt K."/>
            <person name="Puig M."/>
            <person name="Quesneville H."/>
            <person name="Ram K.R."/>
            <person name="Rand D."/>
            <person name="Rasmussen M.D."/>
            <person name="Reed L.K."/>
            <person name="Reenan R."/>
            <person name="Reily A."/>
            <person name="Remington K.A."/>
            <person name="Rieger T.T."/>
            <person name="Ritchie M.G."/>
            <person name="Robin C."/>
            <person name="Rogers Y.H."/>
            <person name="Rohde C."/>
            <person name="Rozas J."/>
            <person name="Rubenfield M.J."/>
            <person name="Ruiz A."/>
            <person name="Russo S."/>
            <person name="Salzberg S.L."/>
            <person name="Sanchez-Gracia A."/>
            <person name="Saranga D.J."/>
            <person name="Sato H."/>
            <person name="Schaeffer S.W."/>
            <person name="Schatz M.C."/>
            <person name="Schlenke T."/>
            <person name="Schwartz R."/>
            <person name="Segarra C."/>
            <person name="Singh R.S."/>
            <person name="Sirot L."/>
            <person name="Sirota M."/>
            <person name="Sisneros N.B."/>
            <person name="Smith C.D."/>
            <person name="Smith T.F."/>
            <person name="Spieth J."/>
            <person name="Stage D.E."/>
            <person name="Stark A."/>
            <person name="Stephan W."/>
            <person name="Strausberg R.L."/>
            <person name="Strempel S."/>
            <person name="Sturgill D."/>
            <person name="Sutton G."/>
            <person name="Sutton G.G."/>
            <person name="Tao W."/>
            <person name="Teichmann S."/>
            <person name="Tobari Y.N."/>
            <person name="Tomimura Y."/>
            <person name="Tsolas J.M."/>
            <person name="Valente V.L."/>
            <person name="Venter E."/>
            <person name="Venter J.C."/>
            <person name="Vicario S."/>
            <person name="Vieira F.G."/>
            <person name="Vilella A.J."/>
            <person name="Villasante A."/>
            <person name="Walenz B."/>
            <person name="Wang J."/>
            <person name="Wasserman M."/>
            <person name="Watts T."/>
            <person name="Wilson D."/>
            <person name="Wilson R.K."/>
            <person name="Wing R.A."/>
            <person name="Wolfner M.F."/>
            <person name="Wong A."/>
            <person name="Wong G.K."/>
            <person name="Wu C.I."/>
            <person name="Wu G."/>
            <person name="Yamamoto D."/>
            <person name="Yang H.P."/>
            <person name="Yang S.P."/>
            <person name="Yorke J.A."/>
            <person name="Yoshida K."/>
            <person name="Zdobnov E."/>
            <person name="Zhang P."/>
            <person name="Zhang Y."/>
            <person name="Zimin A.V."/>
            <person name="Baldwin J."/>
            <person name="Abdouelleil A."/>
            <person name="Abdulkadir J."/>
            <person name="Abebe A."/>
            <person name="Abera B."/>
            <person name="Abreu J."/>
            <person name="Acer S.C."/>
            <person name="Aftuck L."/>
            <person name="Alexander A."/>
            <person name="An P."/>
            <person name="Anderson E."/>
            <person name="Anderson S."/>
            <person name="Arachi H."/>
            <person name="Azer M."/>
            <person name="Bachantsang P."/>
            <person name="Barry A."/>
            <person name="Bayul T."/>
            <person name="Berlin A."/>
            <person name="Bessette D."/>
            <person name="Bloom T."/>
            <person name="Blye J."/>
            <person name="Boguslavskiy L."/>
            <person name="Bonnet C."/>
            <person name="Boukhgalter B."/>
            <person name="Bourzgui I."/>
            <person name="Brown A."/>
            <person name="Cahill P."/>
            <person name="Channer S."/>
            <person name="Cheshatsang Y."/>
            <person name="Chuda L."/>
            <person name="Citroen M."/>
            <person name="Collymore A."/>
            <person name="Cooke P."/>
            <person name="Costello M."/>
            <person name="D'Aco K."/>
            <person name="Daza R."/>
            <person name="De Haan G."/>
            <person name="DeGray S."/>
            <person name="DeMaso C."/>
            <person name="Dhargay N."/>
            <person name="Dooley K."/>
            <person name="Dooley E."/>
            <person name="Doricent M."/>
            <person name="Dorje P."/>
            <person name="Dorjee K."/>
            <person name="Dupes A."/>
            <person name="Elong R."/>
            <person name="Falk J."/>
            <person name="Farina A."/>
            <person name="Faro S."/>
            <person name="Ferguson D."/>
            <person name="Fisher S."/>
            <person name="Foley C.D."/>
            <person name="Franke A."/>
            <person name="Friedrich D."/>
            <person name="Gadbois L."/>
            <person name="Gearin G."/>
            <person name="Gearin C.R."/>
            <person name="Giannoukos G."/>
            <person name="Goode T."/>
            <person name="Graham J."/>
            <person name="Grandbois E."/>
            <person name="Grewal S."/>
            <person name="Gyaltsen K."/>
            <person name="Hafez N."/>
            <person name="Hagos B."/>
            <person name="Hall J."/>
            <person name="Henson C."/>
            <person name="Hollinger A."/>
            <person name="Honan T."/>
            <person name="Huard M.D."/>
            <person name="Hughes L."/>
            <person name="Hurhula B."/>
            <person name="Husby M.E."/>
            <person name="Kamat A."/>
            <person name="Kanga B."/>
            <person name="Kashin S."/>
            <person name="Khazanovich D."/>
            <person name="Kisner P."/>
            <person name="Lance K."/>
            <person name="Lara M."/>
            <person name="Lee W."/>
            <person name="Lennon N."/>
            <person name="Letendre F."/>
            <person name="LeVine R."/>
            <person name="Lipovsky A."/>
            <person name="Liu X."/>
            <person name="Liu J."/>
            <person name="Liu S."/>
            <person name="Lokyitsang T."/>
            <person name="Lokyitsang Y."/>
            <person name="Lubonja R."/>
            <person name="Lui A."/>
            <person name="MacDonald P."/>
            <person name="Magnisalis V."/>
            <person name="Maru K."/>
            <person name="Matthews C."/>
            <person name="McCusker W."/>
            <person name="McDonough S."/>
            <person name="Mehta T."/>
            <person name="Meldrim J."/>
            <person name="Meneus L."/>
            <person name="Mihai O."/>
            <person name="Mihalev A."/>
            <person name="Mihova T."/>
            <person name="Mittelman R."/>
            <person name="Mlenga V."/>
            <person name="Montmayeur A."/>
            <person name="Mulrain L."/>
            <person name="Navidi A."/>
            <person name="Naylor J."/>
            <person name="Negash T."/>
            <person name="Nguyen T."/>
            <person name="Nguyen N."/>
            <person name="Nicol R."/>
            <person name="Norbu C."/>
            <person name="Norbu N."/>
            <person name="Novod N."/>
            <person name="O'Neill B."/>
            <person name="Osman S."/>
            <person name="Markiewicz E."/>
            <person name="Oyono O.L."/>
            <person name="Patti C."/>
            <person name="Phunkhang P."/>
            <person name="Pierre F."/>
            <person name="Priest M."/>
            <person name="Raghuraman S."/>
            <person name="Rege F."/>
            <person name="Reyes R."/>
            <person name="Rise C."/>
            <person name="Rogov P."/>
            <person name="Ross K."/>
            <person name="Ryan E."/>
            <person name="Settipalli S."/>
            <person name="Shea T."/>
            <person name="Sherpa N."/>
            <person name="Shi L."/>
            <person name="Shih D."/>
            <person name="Sparrow T."/>
            <person name="Spaulding J."/>
            <person name="Stalker J."/>
            <person name="Stange-Thomann N."/>
            <person name="Stavropoulos S."/>
            <person name="Stone C."/>
            <person name="Strader C."/>
            <person name="Tesfaye S."/>
            <person name="Thomson T."/>
            <person name="Thoulutsang Y."/>
            <person name="Thoulutsang D."/>
            <person name="Topham K."/>
            <person name="Topping I."/>
            <person name="Tsamla T."/>
            <person name="Vassiliev H."/>
            <person name="Vo A."/>
            <person name="Wangchuk T."/>
            <person name="Wangdi T."/>
            <person name="Weiand M."/>
            <person name="Wilkinson J."/>
            <person name="Wilson A."/>
            <person name="Yadav S."/>
            <person name="Young G."/>
            <person name="Yu Q."/>
            <person name="Zembek L."/>
            <person name="Zhong D."/>
            <person name="Zimmer A."/>
            <person name="Zwirko Z."/>
            <person name="Jaffe D.B."/>
            <person name="Alvarez P."/>
            <person name="Brockman W."/>
            <person name="Butler J."/>
            <person name="Chin C."/>
            <person name="Gnerre S."/>
            <person name="Grabherr M."/>
            <person name="Kleber M."/>
            <person name="Mauceli E."/>
            <person name="MacCallum I."/>
        </authorList>
    </citation>
    <scope>NUCLEOTIDE SEQUENCE [LARGE SCALE GENOMIC DNA]</scope>
    <source>
        <strain evidence="7">Tucson 15287-2541.00</strain>
    </source>
</reference>
<evidence type="ECO:0000256" key="4">
    <source>
        <dbReference type="SAM" id="Phobius"/>
    </source>
</evidence>
<name>B4IXE4_DROGR</name>
<dbReference type="FunCoup" id="B4IXE4">
    <property type="interactions" value="90"/>
</dbReference>
<keyword evidence="7" id="KW-1185">Reference proteome</keyword>
<dbReference type="GO" id="GO:0008270">
    <property type="term" value="F:zinc ion binding"/>
    <property type="evidence" value="ECO:0007669"/>
    <property type="project" value="InterPro"/>
</dbReference>
<accession>B4IXE4</accession>
<dbReference type="SMART" id="SM00701">
    <property type="entry name" value="PGRP"/>
    <property type="match status" value="1"/>
</dbReference>
<dbReference type="InterPro" id="IPR006619">
    <property type="entry name" value="PGRP_domain_met/bac"/>
</dbReference>
<dbReference type="GO" id="GO:0008745">
    <property type="term" value="F:N-acetylmuramoyl-L-alanine amidase activity"/>
    <property type="evidence" value="ECO:0007669"/>
    <property type="project" value="InterPro"/>
</dbReference>
<keyword evidence="2" id="KW-0399">Innate immunity</keyword>
<evidence type="ECO:0000256" key="1">
    <source>
        <dbReference type="ARBA" id="ARBA00007553"/>
    </source>
</evidence>
<evidence type="ECO:0000256" key="3">
    <source>
        <dbReference type="ARBA" id="ARBA00022859"/>
    </source>
</evidence>